<gene>
    <name evidence="2" type="ORF">SAMN04487950_0504</name>
</gene>
<evidence type="ECO:0000313" key="3">
    <source>
        <dbReference type="Proteomes" id="UP000199607"/>
    </source>
</evidence>
<feature type="region of interest" description="Disordered" evidence="1">
    <location>
        <begin position="1"/>
        <end position="21"/>
    </location>
</feature>
<sequence length="126" mass="13701">MQHTEGEFSTTSPIDYIDQSETDVRLSERLSVATDSILIEMASTTRDNGNGGVEFVYEEDGRVTAKDIETGVASFGDDRAEALRMLADALDAYHGKGEPVDDDELAAELGLSEDEIGSEGRPPWDE</sequence>
<accession>A0A1I4BGG9</accession>
<name>A0A1I4BGG9_9EURY</name>
<dbReference type="Pfam" id="PF24113">
    <property type="entry name" value="DUF7387"/>
    <property type="match status" value="1"/>
</dbReference>
<keyword evidence="3" id="KW-1185">Reference proteome</keyword>
<dbReference type="STRING" id="553466.SAMN04487950_0504"/>
<dbReference type="InterPro" id="IPR055811">
    <property type="entry name" value="DUF7387"/>
</dbReference>
<reference evidence="3" key="1">
    <citation type="submission" date="2016-10" db="EMBL/GenBank/DDBJ databases">
        <authorList>
            <person name="Varghese N."/>
            <person name="Submissions S."/>
        </authorList>
    </citation>
    <scope>NUCLEOTIDE SEQUENCE [LARGE SCALE GENOMIC DNA]</scope>
    <source>
        <strain evidence="3">CGMCC 1.7738</strain>
    </source>
</reference>
<evidence type="ECO:0000256" key="1">
    <source>
        <dbReference type="SAM" id="MobiDB-lite"/>
    </source>
</evidence>
<protein>
    <recommendedName>
        <fullName evidence="4">HicB family protein</fullName>
    </recommendedName>
</protein>
<dbReference type="EMBL" id="FOTC01000001">
    <property type="protein sequence ID" value="SFK67099.1"/>
    <property type="molecule type" value="Genomic_DNA"/>
</dbReference>
<dbReference type="AlphaFoldDB" id="A0A1I4BGG9"/>
<evidence type="ECO:0008006" key="4">
    <source>
        <dbReference type="Google" id="ProtNLM"/>
    </source>
</evidence>
<proteinExistence type="predicted"/>
<evidence type="ECO:0000313" key="2">
    <source>
        <dbReference type="EMBL" id="SFK67099.1"/>
    </source>
</evidence>
<organism evidence="2 3">
    <name type="scientific">Halogranum rubrum</name>
    <dbReference type="NCBI Taxonomy" id="553466"/>
    <lineage>
        <taxon>Archaea</taxon>
        <taxon>Methanobacteriati</taxon>
        <taxon>Methanobacteriota</taxon>
        <taxon>Stenosarchaea group</taxon>
        <taxon>Halobacteria</taxon>
        <taxon>Halobacteriales</taxon>
        <taxon>Haloferacaceae</taxon>
    </lineage>
</organism>
<dbReference type="Proteomes" id="UP000199607">
    <property type="component" value="Unassembled WGS sequence"/>
</dbReference>